<protein>
    <submittedName>
        <fullName evidence="4">PilT/PilU family type 4a pilus ATPase</fullName>
    </submittedName>
</protein>
<dbReference type="NCBIfam" id="TIGR01420">
    <property type="entry name" value="pilT_fam"/>
    <property type="match status" value="1"/>
</dbReference>
<reference evidence="4" key="1">
    <citation type="submission" date="2019-12" db="EMBL/GenBank/DDBJ databases">
        <title>High-Quality draft genome sequences of three cyanobacteria isolated from the limestone walls of the Old Cathedral of Coimbra.</title>
        <authorList>
            <person name="Tiago I."/>
            <person name="Soares F."/>
            <person name="Portugal A."/>
        </authorList>
    </citation>
    <scope>NUCLEOTIDE SEQUENCE</scope>
    <source>
        <strain evidence="4">A</strain>
    </source>
</reference>
<dbReference type="Gene3D" id="3.40.50.300">
    <property type="entry name" value="P-loop containing nucleotide triphosphate hydrolases"/>
    <property type="match status" value="1"/>
</dbReference>
<evidence type="ECO:0000256" key="1">
    <source>
        <dbReference type="ARBA" id="ARBA00006611"/>
    </source>
</evidence>
<proteinExistence type="inferred from homology"/>
<dbReference type="GO" id="GO:0016887">
    <property type="term" value="F:ATP hydrolysis activity"/>
    <property type="evidence" value="ECO:0007669"/>
    <property type="project" value="InterPro"/>
</dbReference>
<organism evidence="4 5">
    <name type="scientific">Myxacorys almedinensis A</name>
    <dbReference type="NCBI Taxonomy" id="2690445"/>
    <lineage>
        <taxon>Bacteria</taxon>
        <taxon>Bacillati</taxon>
        <taxon>Cyanobacteriota</taxon>
        <taxon>Cyanophyceae</taxon>
        <taxon>Leptolyngbyales</taxon>
        <taxon>Leptolyngbyaceae</taxon>
        <taxon>Myxacorys</taxon>
        <taxon>Myxacorys almedinensis</taxon>
    </lineage>
</organism>
<dbReference type="CDD" id="cd01131">
    <property type="entry name" value="PilT"/>
    <property type="match status" value="1"/>
</dbReference>
<evidence type="ECO:0000313" key="4">
    <source>
        <dbReference type="EMBL" id="NDJ17136.1"/>
    </source>
</evidence>
<feature type="domain" description="Bacterial type II secretion system protein E" evidence="3">
    <location>
        <begin position="241"/>
        <end position="255"/>
    </location>
</feature>
<dbReference type="PANTHER" id="PTHR30486">
    <property type="entry name" value="TWITCHING MOTILITY PROTEIN PILT"/>
    <property type="match status" value="1"/>
</dbReference>
<dbReference type="AlphaFoldDB" id="A0A8J8CJ21"/>
<sequence>MTNITPFDNAAKQDMPHQGTVRRPSEPSSAPPPPPPTMAMRTKQALPATVQQMVKAAHAKRASDIHIRVGESPRLRIRGQMIQMNDAAIVTPELFEHYLAETLTPEQRNRFATEKELDTAIYYPGFLRCRVNCFESLTGGAMVLRLISLAVPSIDELGLPSVLKHLVSHQQGLILVTGPTGSGKSTSIAAMIRELNESQHRHIVTIEDPIEYVHTSKHCLISQREVGLHTHEFHGALRSALREDPDVILIGEMRDRITVDIALKAAQTGHLVLGTLHTKSAISTLNRLLNIYNPDEQPTMRVQILESLVSVVSQQLLPTTDGRRTAVHEILINTPAMQDYLLKGEDTDAVQLMEMGENEGMQVMNQALCELILLGRISPDDAVNASPDVGDLRRRVRNEGYDPGRSSHREFDPIARSYHPA</sequence>
<dbReference type="EMBL" id="WVIE01000007">
    <property type="protein sequence ID" value="NDJ17136.1"/>
    <property type="molecule type" value="Genomic_DNA"/>
</dbReference>
<dbReference type="Pfam" id="PF00437">
    <property type="entry name" value="T2SSE"/>
    <property type="match status" value="1"/>
</dbReference>
<evidence type="ECO:0000313" key="5">
    <source>
        <dbReference type="Proteomes" id="UP000646053"/>
    </source>
</evidence>
<dbReference type="Proteomes" id="UP000646053">
    <property type="component" value="Unassembled WGS sequence"/>
</dbReference>
<dbReference type="GO" id="GO:0005524">
    <property type="term" value="F:ATP binding"/>
    <property type="evidence" value="ECO:0007669"/>
    <property type="project" value="InterPro"/>
</dbReference>
<dbReference type="SUPFAM" id="SSF52540">
    <property type="entry name" value="P-loop containing nucleoside triphosphate hydrolases"/>
    <property type="match status" value="1"/>
</dbReference>
<dbReference type="InterPro" id="IPR001482">
    <property type="entry name" value="T2SS/T4SS_dom"/>
</dbReference>
<accession>A0A8J8CJ21</accession>
<dbReference type="PROSITE" id="PS00662">
    <property type="entry name" value="T2SP_E"/>
    <property type="match status" value="1"/>
</dbReference>
<feature type="region of interest" description="Disordered" evidence="2">
    <location>
        <begin position="396"/>
        <end position="421"/>
    </location>
</feature>
<feature type="region of interest" description="Disordered" evidence="2">
    <location>
        <begin position="1"/>
        <end position="39"/>
    </location>
</feature>
<dbReference type="InterPro" id="IPR006321">
    <property type="entry name" value="PilT/PilU"/>
</dbReference>
<dbReference type="SMART" id="SM00382">
    <property type="entry name" value="AAA"/>
    <property type="match status" value="1"/>
</dbReference>
<evidence type="ECO:0000256" key="2">
    <source>
        <dbReference type="SAM" id="MobiDB-lite"/>
    </source>
</evidence>
<dbReference type="RefSeq" id="WP_162422655.1">
    <property type="nucleotide sequence ID" value="NZ_WVIE01000007.1"/>
</dbReference>
<gene>
    <name evidence="4" type="ORF">GS601_07515</name>
</gene>
<comment type="similarity">
    <text evidence="1">Belongs to the GSP E family.</text>
</comment>
<keyword evidence="5" id="KW-1185">Reference proteome</keyword>
<feature type="compositionally biased region" description="Basic and acidic residues" evidence="2">
    <location>
        <begin position="396"/>
        <end position="413"/>
    </location>
</feature>
<dbReference type="InterPro" id="IPR050921">
    <property type="entry name" value="T4SS_GSP_E_ATPase"/>
</dbReference>
<name>A0A8J8CJ21_9CYAN</name>
<dbReference type="InterPro" id="IPR027417">
    <property type="entry name" value="P-loop_NTPase"/>
</dbReference>
<dbReference type="Gene3D" id="3.30.450.90">
    <property type="match status" value="1"/>
</dbReference>
<evidence type="ECO:0000259" key="3">
    <source>
        <dbReference type="PROSITE" id="PS00662"/>
    </source>
</evidence>
<dbReference type="InterPro" id="IPR003593">
    <property type="entry name" value="AAA+_ATPase"/>
</dbReference>
<comment type="caution">
    <text evidence="4">The sequence shown here is derived from an EMBL/GenBank/DDBJ whole genome shotgun (WGS) entry which is preliminary data.</text>
</comment>